<dbReference type="InterPro" id="IPR051046">
    <property type="entry name" value="MurCDEF_CellWall_CoF430Synth"/>
</dbReference>
<dbReference type="Proteomes" id="UP001589789">
    <property type="component" value="Unassembled WGS sequence"/>
</dbReference>
<dbReference type="PANTHER" id="PTHR43024">
    <property type="entry name" value="UDP-N-ACETYLMURAMOYL-TRIPEPTIDE--D-ALANYL-D-ALANINE LIGASE"/>
    <property type="match status" value="1"/>
</dbReference>
<dbReference type="InterPro" id="IPR035911">
    <property type="entry name" value="MurE/MurF_N"/>
</dbReference>
<keyword evidence="7 10" id="KW-0573">Peptidoglycan synthesis</keyword>
<evidence type="ECO:0000256" key="7">
    <source>
        <dbReference type="ARBA" id="ARBA00022984"/>
    </source>
</evidence>
<accession>A0ABV6IPQ8</accession>
<dbReference type="SUPFAM" id="SSF63418">
    <property type="entry name" value="MurE/MurF N-terminal domain"/>
    <property type="match status" value="1"/>
</dbReference>
<feature type="domain" description="Mur ligase central" evidence="14">
    <location>
        <begin position="108"/>
        <end position="297"/>
    </location>
</feature>
<dbReference type="InterPro" id="IPR000713">
    <property type="entry name" value="Mur_ligase_N"/>
</dbReference>
<keyword evidence="8 10" id="KW-0131">Cell cycle</keyword>
<evidence type="ECO:0000256" key="5">
    <source>
        <dbReference type="ARBA" id="ARBA00022840"/>
    </source>
</evidence>
<comment type="function">
    <text evidence="10 11">Involved in cell wall formation. Catalyzes the final step in the synthesis of UDP-N-acetylmuramoyl-pentapeptide, the precursor of murein.</text>
</comment>
<keyword evidence="9 10" id="KW-0961">Cell wall biogenesis/degradation</keyword>
<keyword evidence="2 10" id="KW-0436">Ligase</keyword>
<feature type="domain" description="Mur ligase C-terminal" evidence="13">
    <location>
        <begin position="339"/>
        <end position="442"/>
    </location>
</feature>
<proteinExistence type="inferred from homology"/>
<gene>
    <name evidence="10 15" type="primary">murF</name>
    <name evidence="15" type="ORF">ACFFIC_04250</name>
</gene>
<dbReference type="PANTHER" id="PTHR43024:SF1">
    <property type="entry name" value="UDP-N-ACETYLMURAMOYL-TRIPEPTIDE--D-ALANYL-D-ALANINE LIGASE"/>
    <property type="match status" value="1"/>
</dbReference>
<feature type="domain" description="Mur ligase N-terminal catalytic" evidence="12">
    <location>
        <begin position="25"/>
        <end position="71"/>
    </location>
</feature>
<comment type="subcellular location">
    <subcellularLocation>
        <location evidence="10 11">Cytoplasm</location>
    </subcellularLocation>
</comment>
<keyword evidence="6 10" id="KW-0133">Cell shape</keyword>
<keyword evidence="1 10" id="KW-0963">Cytoplasm</keyword>
<comment type="catalytic activity">
    <reaction evidence="10 11">
        <text>D-alanyl-D-alanine + UDP-N-acetyl-alpha-D-muramoyl-L-alanyl-gamma-D-glutamyl-meso-2,6-diaminopimelate + ATP = UDP-N-acetyl-alpha-D-muramoyl-L-alanyl-gamma-D-glutamyl-meso-2,6-diaminopimeloyl-D-alanyl-D-alanine + ADP + phosphate + H(+)</text>
        <dbReference type="Rhea" id="RHEA:28374"/>
        <dbReference type="ChEBI" id="CHEBI:15378"/>
        <dbReference type="ChEBI" id="CHEBI:30616"/>
        <dbReference type="ChEBI" id="CHEBI:43474"/>
        <dbReference type="ChEBI" id="CHEBI:57822"/>
        <dbReference type="ChEBI" id="CHEBI:61386"/>
        <dbReference type="ChEBI" id="CHEBI:83905"/>
        <dbReference type="ChEBI" id="CHEBI:456216"/>
        <dbReference type="EC" id="6.3.2.10"/>
    </reaction>
</comment>
<dbReference type="HAMAP" id="MF_02019">
    <property type="entry name" value="MurF"/>
    <property type="match status" value="1"/>
</dbReference>
<dbReference type="Gene3D" id="3.40.1190.10">
    <property type="entry name" value="Mur-like, catalytic domain"/>
    <property type="match status" value="1"/>
</dbReference>
<dbReference type="EC" id="6.3.2.10" evidence="10 11"/>
<dbReference type="InterPro" id="IPR004101">
    <property type="entry name" value="Mur_ligase_C"/>
</dbReference>
<comment type="similarity">
    <text evidence="10">Belongs to the MurCDEF family. MurF subfamily.</text>
</comment>
<dbReference type="InterPro" id="IPR005863">
    <property type="entry name" value="UDP-N-AcMur_synth"/>
</dbReference>
<dbReference type="Pfam" id="PF01225">
    <property type="entry name" value="Mur_ligase"/>
    <property type="match status" value="1"/>
</dbReference>
<evidence type="ECO:0000256" key="3">
    <source>
        <dbReference type="ARBA" id="ARBA00022618"/>
    </source>
</evidence>
<sequence length="466" mass="46845">MSAPLWNSAALRAATGGTVAEGVAVSGISIDSRGVGAGELFVALRDARDGHEFVGDALARGAGCAMVDRDPPGVPADAALLRVGDTLAGLTALGAAGRARSPARFVAVTGSVGKTTTKEMLAAGLSACGTVHAAAASYNNHWGVPLTLARMPVGAEFGVIEIGMNTRGEIAPLSRLARPHVAVVTVIAPAHLGRLGSVETIAEEKADILMGLEPGGVAVLPAEGPQAGLLRRRAEEAGIRAVLFGEGPEARARLVDWKGGADRQSFRVSLDGHEIAVALSVPGRHMALNAAAAMAAAGAMGADPRRFAEGLAGFVPLAGRGARASIALPGGAVLLLDESYNANTTSMRAALAVLAAQEGTRRIAVMGDMLELGNEGAAMHAALAEDAARSAELVFTCGPQMAALHAALPASRRGAHAPDSAALAPIVAAALRAGDAVLVKGSLGSRMAVVVRAIRALRTARQGAAA</sequence>
<feature type="binding site" evidence="10">
    <location>
        <begin position="110"/>
        <end position="116"/>
    </location>
    <ligand>
        <name>ATP</name>
        <dbReference type="ChEBI" id="CHEBI:30616"/>
    </ligand>
</feature>
<evidence type="ECO:0000259" key="14">
    <source>
        <dbReference type="Pfam" id="PF08245"/>
    </source>
</evidence>
<dbReference type="GO" id="GO:0047480">
    <property type="term" value="F:UDP-N-acetylmuramoyl-tripeptide-D-alanyl-D-alanine ligase activity"/>
    <property type="evidence" value="ECO:0007669"/>
    <property type="project" value="UniProtKB-EC"/>
</dbReference>
<organism evidence="15 16">
    <name type="scientific">Muricoccus vinaceus</name>
    <dbReference type="NCBI Taxonomy" id="424704"/>
    <lineage>
        <taxon>Bacteria</taxon>
        <taxon>Pseudomonadati</taxon>
        <taxon>Pseudomonadota</taxon>
        <taxon>Alphaproteobacteria</taxon>
        <taxon>Acetobacterales</taxon>
        <taxon>Roseomonadaceae</taxon>
        <taxon>Muricoccus</taxon>
    </lineage>
</organism>
<dbReference type="EMBL" id="JBHLVZ010000002">
    <property type="protein sequence ID" value="MFC0384760.1"/>
    <property type="molecule type" value="Genomic_DNA"/>
</dbReference>
<dbReference type="InterPro" id="IPR013221">
    <property type="entry name" value="Mur_ligase_cen"/>
</dbReference>
<evidence type="ECO:0000256" key="2">
    <source>
        <dbReference type="ARBA" id="ARBA00022598"/>
    </source>
</evidence>
<evidence type="ECO:0000256" key="1">
    <source>
        <dbReference type="ARBA" id="ARBA00022490"/>
    </source>
</evidence>
<evidence type="ECO:0000313" key="16">
    <source>
        <dbReference type="Proteomes" id="UP001589789"/>
    </source>
</evidence>
<comment type="pathway">
    <text evidence="10 11">Cell wall biogenesis; peptidoglycan biosynthesis.</text>
</comment>
<evidence type="ECO:0000256" key="9">
    <source>
        <dbReference type="ARBA" id="ARBA00023316"/>
    </source>
</evidence>
<keyword evidence="4 10" id="KW-0547">Nucleotide-binding</keyword>
<dbReference type="Gene3D" id="3.90.190.20">
    <property type="entry name" value="Mur ligase, C-terminal domain"/>
    <property type="match status" value="1"/>
</dbReference>
<protein>
    <recommendedName>
        <fullName evidence="10 11">UDP-N-acetylmuramoyl-tripeptide--D-alanyl-D-alanine ligase</fullName>
        <ecNumber evidence="10 11">6.3.2.10</ecNumber>
    </recommendedName>
    <alternativeName>
        <fullName evidence="10">D-alanyl-D-alanine-adding enzyme</fullName>
    </alternativeName>
</protein>
<keyword evidence="5 10" id="KW-0067">ATP-binding</keyword>
<name>A0ABV6IPQ8_9PROT</name>
<evidence type="ECO:0000259" key="12">
    <source>
        <dbReference type="Pfam" id="PF01225"/>
    </source>
</evidence>
<evidence type="ECO:0000313" key="15">
    <source>
        <dbReference type="EMBL" id="MFC0384760.1"/>
    </source>
</evidence>
<dbReference type="Gene3D" id="3.40.1390.10">
    <property type="entry name" value="MurE/MurF, N-terminal domain"/>
    <property type="match status" value="1"/>
</dbReference>
<keyword evidence="16" id="KW-1185">Reference proteome</keyword>
<evidence type="ECO:0000259" key="13">
    <source>
        <dbReference type="Pfam" id="PF02875"/>
    </source>
</evidence>
<dbReference type="Pfam" id="PF08245">
    <property type="entry name" value="Mur_ligase_M"/>
    <property type="match status" value="1"/>
</dbReference>
<dbReference type="SUPFAM" id="SSF53623">
    <property type="entry name" value="MurD-like peptide ligases, catalytic domain"/>
    <property type="match status" value="1"/>
</dbReference>
<reference evidence="15 16" key="1">
    <citation type="submission" date="2024-09" db="EMBL/GenBank/DDBJ databases">
        <authorList>
            <person name="Sun Q."/>
            <person name="Mori K."/>
        </authorList>
    </citation>
    <scope>NUCLEOTIDE SEQUENCE [LARGE SCALE GENOMIC DNA]</scope>
    <source>
        <strain evidence="15 16">CCM 7468</strain>
    </source>
</reference>
<evidence type="ECO:0000256" key="8">
    <source>
        <dbReference type="ARBA" id="ARBA00023306"/>
    </source>
</evidence>
<dbReference type="Pfam" id="PF02875">
    <property type="entry name" value="Mur_ligase_C"/>
    <property type="match status" value="1"/>
</dbReference>
<dbReference type="NCBIfam" id="TIGR01143">
    <property type="entry name" value="murF"/>
    <property type="match status" value="1"/>
</dbReference>
<dbReference type="SUPFAM" id="SSF53244">
    <property type="entry name" value="MurD-like peptide ligases, peptide-binding domain"/>
    <property type="match status" value="1"/>
</dbReference>
<evidence type="ECO:0000256" key="4">
    <source>
        <dbReference type="ARBA" id="ARBA00022741"/>
    </source>
</evidence>
<dbReference type="InterPro" id="IPR036615">
    <property type="entry name" value="Mur_ligase_C_dom_sf"/>
</dbReference>
<dbReference type="RefSeq" id="WP_377048851.1">
    <property type="nucleotide sequence ID" value="NZ_JBHLVZ010000002.1"/>
</dbReference>
<evidence type="ECO:0000256" key="11">
    <source>
        <dbReference type="RuleBase" id="RU004136"/>
    </source>
</evidence>
<evidence type="ECO:0000256" key="6">
    <source>
        <dbReference type="ARBA" id="ARBA00022960"/>
    </source>
</evidence>
<dbReference type="InterPro" id="IPR036565">
    <property type="entry name" value="Mur-like_cat_sf"/>
</dbReference>
<keyword evidence="3 10" id="KW-0132">Cell division</keyword>
<comment type="caution">
    <text evidence="15">The sequence shown here is derived from an EMBL/GenBank/DDBJ whole genome shotgun (WGS) entry which is preliminary data.</text>
</comment>
<evidence type="ECO:0000256" key="10">
    <source>
        <dbReference type="HAMAP-Rule" id="MF_02019"/>
    </source>
</evidence>